<gene>
    <name evidence="6" type="ORF">D9V37_06160</name>
</gene>
<dbReference type="PRINTS" id="PR00038">
    <property type="entry name" value="HTHLUXR"/>
</dbReference>
<protein>
    <submittedName>
        <fullName evidence="6">DNA-binding response regulator</fullName>
    </submittedName>
</protein>
<dbReference type="InterPro" id="IPR001789">
    <property type="entry name" value="Sig_transdc_resp-reg_receiver"/>
</dbReference>
<organism evidence="6 7">
    <name type="scientific">Nocardioides mangrovicus</name>
    <dbReference type="NCBI Taxonomy" id="2478913"/>
    <lineage>
        <taxon>Bacteria</taxon>
        <taxon>Bacillati</taxon>
        <taxon>Actinomycetota</taxon>
        <taxon>Actinomycetes</taxon>
        <taxon>Propionibacteriales</taxon>
        <taxon>Nocardioidaceae</taxon>
        <taxon>Nocardioides</taxon>
    </lineage>
</organism>
<dbReference type="PROSITE" id="PS50043">
    <property type="entry name" value="HTH_LUXR_2"/>
    <property type="match status" value="1"/>
</dbReference>
<dbReference type="InterPro" id="IPR039420">
    <property type="entry name" value="WalR-like"/>
</dbReference>
<dbReference type="PANTHER" id="PTHR43214:SF43">
    <property type="entry name" value="TWO-COMPONENT RESPONSE REGULATOR"/>
    <property type="match status" value="1"/>
</dbReference>
<dbReference type="GO" id="GO:0006355">
    <property type="term" value="P:regulation of DNA-templated transcription"/>
    <property type="evidence" value="ECO:0007669"/>
    <property type="project" value="InterPro"/>
</dbReference>
<feature type="domain" description="HTH luxR-type" evidence="4">
    <location>
        <begin position="142"/>
        <end position="207"/>
    </location>
</feature>
<feature type="modified residue" description="4-aspartylphosphate" evidence="3">
    <location>
        <position position="58"/>
    </location>
</feature>
<evidence type="ECO:0000313" key="6">
    <source>
        <dbReference type="EMBL" id="RLV49515.1"/>
    </source>
</evidence>
<keyword evidence="7" id="KW-1185">Reference proteome</keyword>
<dbReference type="Gene3D" id="3.40.50.2300">
    <property type="match status" value="1"/>
</dbReference>
<dbReference type="Pfam" id="PF00196">
    <property type="entry name" value="GerE"/>
    <property type="match status" value="1"/>
</dbReference>
<keyword evidence="2 6" id="KW-0238">DNA-binding</keyword>
<dbReference type="PROSITE" id="PS50110">
    <property type="entry name" value="RESPONSE_REGULATORY"/>
    <property type="match status" value="1"/>
</dbReference>
<evidence type="ECO:0000256" key="1">
    <source>
        <dbReference type="ARBA" id="ARBA00022553"/>
    </source>
</evidence>
<dbReference type="SMART" id="SM00448">
    <property type="entry name" value="REC"/>
    <property type="match status" value="1"/>
</dbReference>
<dbReference type="SUPFAM" id="SSF46894">
    <property type="entry name" value="C-terminal effector domain of the bipartite response regulators"/>
    <property type="match status" value="1"/>
</dbReference>
<evidence type="ECO:0000256" key="3">
    <source>
        <dbReference type="PROSITE-ProRule" id="PRU00169"/>
    </source>
</evidence>
<accession>A0A3L8P2J8</accession>
<dbReference type="EMBL" id="RDBE01000006">
    <property type="protein sequence ID" value="RLV49515.1"/>
    <property type="molecule type" value="Genomic_DNA"/>
</dbReference>
<dbReference type="CDD" id="cd17535">
    <property type="entry name" value="REC_NarL-like"/>
    <property type="match status" value="1"/>
</dbReference>
<keyword evidence="1 3" id="KW-0597">Phosphoprotein</keyword>
<reference evidence="6 7" key="1">
    <citation type="submission" date="2018-10" db="EMBL/GenBank/DDBJ databases">
        <title>Marmoricola sp. 4Q3S-7 whole genome shotgun sequence.</title>
        <authorList>
            <person name="Li F."/>
        </authorList>
    </citation>
    <scope>NUCLEOTIDE SEQUENCE [LARGE SCALE GENOMIC DNA]</scope>
    <source>
        <strain evidence="6 7">4Q3S-7</strain>
    </source>
</reference>
<dbReference type="AlphaFoldDB" id="A0A3L8P2J8"/>
<evidence type="ECO:0000313" key="7">
    <source>
        <dbReference type="Proteomes" id="UP000281708"/>
    </source>
</evidence>
<dbReference type="PANTHER" id="PTHR43214">
    <property type="entry name" value="TWO-COMPONENT RESPONSE REGULATOR"/>
    <property type="match status" value="1"/>
</dbReference>
<dbReference type="InterPro" id="IPR011006">
    <property type="entry name" value="CheY-like_superfamily"/>
</dbReference>
<evidence type="ECO:0000259" key="5">
    <source>
        <dbReference type="PROSITE" id="PS50110"/>
    </source>
</evidence>
<dbReference type="GO" id="GO:0003677">
    <property type="term" value="F:DNA binding"/>
    <property type="evidence" value="ECO:0007669"/>
    <property type="project" value="UniProtKB-KW"/>
</dbReference>
<dbReference type="SMART" id="SM00421">
    <property type="entry name" value="HTH_LUXR"/>
    <property type="match status" value="1"/>
</dbReference>
<evidence type="ECO:0000256" key="2">
    <source>
        <dbReference type="ARBA" id="ARBA00023125"/>
    </source>
</evidence>
<dbReference type="Proteomes" id="UP000281708">
    <property type="component" value="Unassembled WGS sequence"/>
</dbReference>
<feature type="domain" description="Response regulatory" evidence="5">
    <location>
        <begin position="7"/>
        <end position="123"/>
    </location>
</feature>
<dbReference type="CDD" id="cd06170">
    <property type="entry name" value="LuxR_C_like"/>
    <property type="match status" value="1"/>
</dbReference>
<proteinExistence type="predicted"/>
<dbReference type="InterPro" id="IPR016032">
    <property type="entry name" value="Sig_transdc_resp-reg_C-effctor"/>
</dbReference>
<sequence>MSEPSIGVLLVDDHQMVRLGLTALISAADGLEVVGQAGDGEAAVAMVAEHRPDVVLMDLSMPGVDGVEATRRILAEHPEVRVVVLTSFSDRDRVSEALAAGAVGYQLKDCEPADLLAAIRAAAEGHVPLDPRVARVLLPDSSGRPGDSMSAREVEVLRLVAQGLANKQIARHLGISERTVKAHLGRVFRQIGVADRTSAALWARDHLDRDRTTT</sequence>
<dbReference type="InterPro" id="IPR000792">
    <property type="entry name" value="Tscrpt_reg_LuxR_C"/>
</dbReference>
<comment type="caution">
    <text evidence="6">The sequence shown here is derived from an EMBL/GenBank/DDBJ whole genome shotgun (WGS) entry which is preliminary data.</text>
</comment>
<name>A0A3L8P2J8_9ACTN</name>
<evidence type="ECO:0000259" key="4">
    <source>
        <dbReference type="PROSITE" id="PS50043"/>
    </source>
</evidence>
<dbReference type="GO" id="GO:0000160">
    <property type="term" value="P:phosphorelay signal transduction system"/>
    <property type="evidence" value="ECO:0007669"/>
    <property type="project" value="InterPro"/>
</dbReference>
<dbReference type="Pfam" id="PF00072">
    <property type="entry name" value="Response_reg"/>
    <property type="match status" value="1"/>
</dbReference>
<dbReference type="RefSeq" id="WP_121805280.1">
    <property type="nucleotide sequence ID" value="NZ_RDBE01000006.1"/>
</dbReference>
<dbReference type="OrthoDB" id="9808843at2"/>
<dbReference type="SUPFAM" id="SSF52172">
    <property type="entry name" value="CheY-like"/>
    <property type="match status" value="1"/>
</dbReference>
<dbReference type="InterPro" id="IPR058245">
    <property type="entry name" value="NreC/VraR/RcsB-like_REC"/>
</dbReference>